<dbReference type="EMBL" id="QCZH01000027">
    <property type="protein sequence ID" value="PWA06316.1"/>
    <property type="molecule type" value="Genomic_DNA"/>
</dbReference>
<dbReference type="SUPFAM" id="SSF50939">
    <property type="entry name" value="Sialidases"/>
    <property type="match status" value="1"/>
</dbReference>
<dbReference type="OrthoDB" id="9764804at2"/>
<proteinExistence type="predicted"/>
<dbReference type="PANTHER" id="PTHR43739:SF5">
    <property type="entry name" value="EXO-ALPHA-SIALIDASE"/>
    <property type="match status" value="1"/>
</dbReference>
<dbReference type="GO" id="GO:0010411">
    <property type="term" value="P:xyloglucan metabolic process"/>
    <property type="evidence" value="ECO:0007669"/>
    <property type="project" value="TreeGrafter"/>
</dbReference>
<sequence length="1026" mass="113882">MKKTGLLVACIGLLSVTTLFAQEKIVLKGKELFGDMKARHIGPALMSGRITDLEMHPTNNKIMYTATAGGGVWKSNDGGASFNPIFDEHIQSIGCIAIDPSKPDQNIWVGTGETWTRNSVSMGDGIYKSTDGGQNWKNMGLPKSDRISSIIIDPKNSDIVWVGVLGALWGDSDERGIYKTTDGGTTWNKVFFVDNKTGCSDLIVDPKNTNIMYASFWEFRRSGWSFSSGGSNSALYKSIDGGKSWSKIHTGFPVGKLGRIAIAVAPSNSNILYSVLETEKPELNGLYRSDDAGANWKHLNSDFGLVVRPFYFSRIVVDPRNPDIVVKGGLSGSISRDGGKTFKNLGYMHADIHDISFDNLDSNRMFCGTDGGVYRSWDGGSTMEMVSNIPVSQFYHVSIDDKEPYNVYGGLQDNGSWYGPTKSPGGIESRDWTRIGQGDGFRVIKHPTKNIIYSEMQGAENVWRFNTDTKELITIQPLAVKGDPKLRFNWNAPMEISKKQADRFYMGSQFVHKSEDMGRTWTKISPDLTTNDPLKYNTEKSGGLSVDNSGAEKHCTIFTIAESPKNENVIWAGTDDGNIQVTKDGGKSWTNVIANIIGLPKNTWCYHIEASVFGEGTAYAVFEGHAKNDYTPYTYKTTDFGATWKSIITPDVDGFVRNIQEDFVNENLLFLGTEKGLYITIDGGSNWSHFTNKMPNVAVHYIELSKKTNDLILATHGRGIIILDDITPLRQINQDILTKDLHFFDLKPAIIEEESSFGGTATELEFVGRNPSTSAQIIYYLKKRHTLGKMDIEIQDEKGAKIISLSAGKQKGINVVNWDYNMKNPKIAAGKTLSYSGFTAPRVQEGTYKVILTKGKETYTHDLKVLNDPKSSISASDRLKQKETTRELFNKNEELAYTVYEIDETIKLLDQIIVKNKSFAKQGTKIKTDFETLKAKMVVTTGDSYVGAAEPQLREKLGDLYASIAGNFTAPSASQMENKEAILIRFDSAMTEFKTLKSKNEATYLKQAKEQSLPFVLKTYAEFVAE</sequence>
<name>A0A2U1JMC7_9FLAO</name>
<dbReference type="InterPro" id="IPR015943">
    <property type="entry name" value="WD40/YVTN_repeat-like_dom_sf"/>
</dbReference>
<dbReference type="InterPro" id="IPR036278">
    <property type="entry name" value="Sialidase_sf"/>
</dbReference>
<dbReference type="Gene3D" id="2.130.10.10">
    <property type="entry name" value="YVTN repeat-like/Quinoprotein amine dehydrogenase"/>
    <property type="match status" value="5"/>
</dbReference>
<accession>A0A2U1JMC7</accession>
<organism evidence="4 5">
    <name type="scientific">Flavobacterium laiguense</name>
    <dbReference type="NCBI Taxonomy" id="2169409"/>
    <lineage>
        <taxon>Bacteria</taxon>
        <taxon>Pseudomonadati</taxon>
        <taxon>Bacteroidota</taxon>
        <taxon>Flavobacteriia</taxon>
        <taxon>Flavobacteriales</taxon>
        <taxon>Flavobacteriaceae</taxon>
        <taxon>Flavobacterium</taxon>
    </lineage>
</organism>
<evidence type="ECO:0000313" key="5">
    <source>
        <dbReference type="Proteomes" id="UP000245618"/>
    </source>
</evidence>
<feature type="signal peptide" evidence="2">
    <location>
        <begin position="1"/>
        <end position="21"/>
    </location>
</feature>
<comment type="caution">
    <text evidence="4">The sequence shown here is derived from an EMBL/GenBank/DDBJ whole genome shotgun (WGS) entry which is preliminary data.</text>
</comment>
<keyword evidence="2" id="KW-0732">Signal</keyword>
<feature type="domain" description="Sortilin N-terminal" evidence="3">
    <location>
        <begin position="126"/>
        <end position="252"/>
    </location>
</feature>
<reference evidence="4 5" key="1">
    <citation type="submission" date="2018-04" db="EMBL/GenBank/DDBJ databases">
        <title>Flavobacterium sp. nov., isolated from glacier ice.</title>
        <authorList>
            <person name="Liu Q."/>
            <person name="Xin Y.-H."/>
        </authorList>
    </citation>
    <scope>NUCLEOTIDE SEQUENCE [LARGE SCALE GENOMIC DNA]</scope>
    <source>
        <strain evidence="4 5">LB2P30</strain>
    </source>
</reference>
<gene>
    <name evidence="4" type="ORF">DB891_16055</name>
</gene>
<evidence type="ECO:0000313" key="4">
    <source>
        <dbReference type="EMBL" id="PWA06316.1"/>
    </source>
</evidence>
<feature type="chain" id="PRO_5015618963" description="Sortilin N-terminal domain-containing protein" evidence="2">
    <location>
        <begin position="22"/>
        <end position="1026"/>
    </location>
</feature>
<dbReference type="CDD" id="cd15482">
    <property type="entry name" value="Sialidase_non-viral"/>
    <property type="match status" value="2"/>
</dbReference>
<protein>
    <recommendedName>
        <fullName evidence="3">Sortilin N-terminal domain-containing protein</fullName>
    </recommendedName>
</protein>
<keyword evidence="5" id="KW-1185">Reference proteome</keyword>
<dbReference type="AlphaFoldDB" id="A0A2U1JMC7"/>
<evidence type="ECO:0000256" key="1">
    <source>
        <dbReference type="ARBA" id="ARBA00022737"/>
    </source>
</evidence>
<dbReference type="Proteomes" id="UP000245618">
    <property type="component" value="Unassembled WGS sequence"/>
</dbReference>
<dbReference type="Pfam" id="PF15902">
    <property type="entry name" value="Sortilin-Vps10"/>
    <property type="match status" value="1"/>
</dbReference>
<dbReference type="RefSeq" id="WP_116764595.1">
    <property type="nucleotide sequence ID" value="NZ_QCZH01000027.1"/>
</dbReference>
<dbReference type="SUPFAM" id="SSF110296">
    <property type="entry name" value="Oligoxyloglucan reducing end-specific cellobiohydrolase"/>
    <property type="match status" value="2"/>
</dbReference>
<dbReference type="InterPro" id="IPR052025">
    <property type="entry name" value="Xyloglucanase_GH74"/>
</dbReference>
<dbReference type="InterPro" id="IPR031778">
    <property type="entry name" value="Sortilin_N"/>
</dbReference>
<dbReference type="PANTHER" id="PTHR43739">
    <property type="entry name" value="XYLOGLUCANASE (EUROFUNG)"/>
    <property type="match status" value="1"/>
</dbReference>
<evidence type="ECO:0000259" key="3">
    <source>
        <dbReference type="Pfam" id="PF15902"/>
    </source>
</evidence>
<keyword evidence="1" id="KW-0677">Repeat</keyword>
<evidence type="ECO:0000256" key="2">
    <source>
        <dbReference type="SAM" id="SignalP"/>
    </source>
</evidence>